<proteinExistence type="predicted"/>
<evidence type="ECO:0000313" key="2">
    <source>
        <dbReference type="EMBL" id="RMJ08852.1"/>
    </source>
</evidence>
<organism evidence="2 3">
    <name type="scientific">Fusarium kuroshium</name>
    <dbReference type="NCBI Taxonomy" id="2010991"/>
    <lineage>
        <taxon>Eukaryota</taxon>
        <taxon>Fungi</taxon>
        <taxon>Dikarya</taxon>
        <taxon>Ascomycota</taxon>
        <taxon>Pezizomycotina</taxon>
        <taxon>Sordariomycetes</taxon>
        <taxon>Hypocreomycetidae</taxon>
        <taxon>Hypocreales</taxon>
        <taxon>Nectriaceae</taxon>
        <taxon>Fusarium</taxon>
        <taxon>Fusarium solani species complex</taxon>
    </lineage>
</organism>
<feature type="chain" id="PRO_5017967624" evidence="1">
    <location>
        <begin position="17"/>
        <end position="158"/>
    </location>
</feature>
<accession>A0A3M2RUK3</accession>
<dbReference type="EMBL" id="NKUJ01000267">
    <property type="protein sequence ID" value="RMJ08852.1"/>
    <property type="molecule type" value="Genomic_DNA"/>
</dbReference>
<gene>
    <name evidence="2" type="ORF">CDV36_011532</name>
</gene>
<name>A0A3M2RUK3_9HYPO</name>
<evidence type="ECO:0000313" key="3">
    <source>
        <dbReference type="Proteomes" id="UP000277212"/>
    </source>
</evidence>
<feature type="signal peptide" evidence="1">
    <location>
        <begin position="1"/>
        <end position="16"/>
    </location>
</feature>
<protein>
    <submittedName>
        <fullName evidence="2">Uncharacterized protein</fullName>
    </submittedName>
</protein>
<dbReference type="AlphaFoldDB" id="A0A3M2RUK3"/>
<keyword evidence="1" id="KW-0732">Signal</keyword>
<dbReference type="Proteomes" id="UP000277212">
    <property type="component" value="Unassembled WGS sequence"/>
</dbReference>
<reference evidence="2 3" key="1">
    <citation type="submission" date="2017-06" db="EMBL/GenBank/DDBJ databases">
        <title>Comparative genomic analysis of Ambrosia Fusariam Clade fungi.</title>
        <authorList>
            <person name="Stajich J.E."/>
            <person name="Carrillo J."/>
            <person name="Kijimoto T."/>
            <person name="Eskalen A."/>
            <person name="O'Donnell K."/>
            <person name="Kasson M."/>
        </authorList>
    </citation>
    <scope>NUCLEOTIDE SEQUENCE [LARGE SCALE GENOMIC DNA]</scope>
    <source>
        <strain evidence="2">UCR3666</strain>
    </source>
</reference>
<sequence length="158" mass="18348">MKFFTVLAVLLPVAYALPYSSDWSPKVTKVLRAERVEDSHDQVVFGLEKTPSQSHTHDQITQRPAPSFTKQILLFITRIFDDFTERIRIVLGGDGPEVAYDDYGVRYEVSTRCDENNRRVRVLRIKSKGQPATYRVYPVSGEDGDKYCRRWREKYPEA</sequence>
<dbReference type="OrthoDB" id="5069850at2759"/>
<evidence type="ECO:0000256" key="1">
    <source>
        <dbReference type="SAM" id="SignalP"/>
    </source>
</evidence>
<keyword evidence="3" id="KW-1185">Reference proteome</keyword>
<comment type="caution">
    <text evidence="2">The sequence shown here is derived from an EMBL/GenBank/DDBJ whole genome shotgun (WGS) entry which is preliminary data.</text>
</comment>